<dbReference type="PANTHER" id="PTHR43798">
    <property type="entry name" value="MONOACYLGLYCEROL LIPASE"/>
    <property type="match status" value="1"/>
</dbReference>
<accession>A0A511DCV5</accession>
<evidence type="ECO:0000259" key="2">
    <source>
        <dbReference type="Pfam" id="PF00561"/>
    </source>
</evidence>
<dbReference type="AlphaFoldDB" id="A0A511DCV5"/>
<dbReference type="InterPro" id="IPR050266">
    <property type="entry name" value="AB_hydrolase_sf"/>
</dbReference>
<dbReference type="InterPro" id="IPR000073">
    <property type="entry name" value="AB_hydrolase_1"/>
</dbReference>
<sequence length="265" mass="28632">MTTLSGHLLAGLPPPEPGRRVSRPVGGFRLAYDRSGDGPAVMLLHGGHGDRTDWADVAVQLDATVVVPDLRGAGESDRWPHGDISVSGQAASVVGLIDELRLGRVVLGGYGVGAAVARLVAARHPRHVAGLVMTPPPRVPARTVAGTAHDIVRRSWTSWSAPRFVPDRARLEHLALQHDRRLLEMSGDAVPPQGPEVVTVPTTVLWPQLDPLIPDAWFDRLAERFRRVRVRGLPGVGHFVPVEAPMAFVDALHAALSERKDRHES</sequence>
<protein>
    <submittedName>
        <fullName evidence="3">Hydrolase</fullName>
    </submittedName>
</protein>
<dbReference type="EMBL" id="BJVJ01000007">
    <property type="protein sequence ID" value="GEL22213.1"/>
    <property type="molecule type" value="Genomic_DNA"/>
</dbReference>
<evidence type="ECO:0000256" key="1">
    <source>
        <dbReference type="SAM" id="MobiDB-lite"/>
    </source>
</evidence>
<comment type="caution">
    <text evidence="3">The sequence shown here is derived from an EMBL/GenBank/DDBJ whole genome shotgun (WGS) entry which is preliminary data.</text>
</comment>
<dbReference type="PANTHER" id="PTHR43798:SF33">
    <property type="entry name" value="HYDROLASE, PUTATIVE (AFU_ORTHOLOGUE AFUA_2G14860)-RELATED"/>
    <property type="match status" value="1"/>
</dbReference>
<dbReference type="OrthoDB" id="63519at2"/>
<keyword evidence="4" id="KW-1185">Reference proteome</keyword>
<dbReference type="Pfam" id="PF00561">
    <property type="entry name" value="Abhydrolase_1"/>
    <property type="match status" value="1"/>
</dbReference>
<dbReference type="GO" id="GO:0016020">
    <property type="term" value="C:membrane"/>
    <property type="evidence" value="ECO:0007669"/>
    <property type="project" value="TreeGrafter"/>
</dbReference>
<dbReference type="InterPro" id="IPR029058">
    <property type="entry name" value="AB_hydrolase_fold"/>
</dbReference>
<gene>
    <name evidence="3" type="ORF">PSU4_11670</name>
</gene>
<name>A0A511DCV5_9PSEU</name>
<dbReference type="Proteomes" id="UP000321685">
    <property type="component" value="Unassembled WGS sequence"/>
</dbReference>
<reference evidence="3 4" key="1">
    <citation type="submission" date="2019-07" db="EMBL/GenBank/DDBJ databases">
        <title>Whole genome shotgun sequence of Pseudonocardia sulfidoxydans NBRC 16205.</title>
        <authorList>
            <person name="Hosoyama A."/>
            <person name="Uohara A."/>
            <person name="Ohji S."/>
            <person name="Ichikawa N."/>
        </authorList>
    </citation>
    <scope>NUCLEOTIDE SEQUENCE [LARGE SCALE GENOMIC DNA]</scope>
    <source>
        <strain evidence="3 4">NBRC 16205</strain>
    </source>
</reference>
<dbReference type="SUPFAM" id="SSF53474">
    <property type="entry name" value="alpha/beta-Hydrolases"/>
    <property type="match status" value="1"/>
</dbReference>
<dbReference type="GO" id="GO:0016787">
    <property type="term" value="F:hydrolase activity"/>
    <property type="evidence" value="ECO:0007669"/>
    <property type="project" value="UniProtKB-KW"/>
</dbReference>
<feature type="domain" description="AB hydrolase-1" evidence="2">
    <location>
        <begin position="39"/>
        <end position="171"/>
    </location>
</feature>
<feature type="region of interest" description="Disordered" evidence="1">
    <location>
        <begin position="1"/>
        <end position="23"/>
    </location>
</feature>
<evidence type="ECO:0000313" key="3">
    <source>
        <dbReference type="EMBL" id="GEL22213.1"/>
    </source>
</evidence>
<dbReference type="Gene3D" id="3.40.50.1820">
    <property type="entry name" value="alpha/beta hydrolase"/>
    <property type="match status" value="1"/>
</dbReference>
<keyword evidence="3" id="KW-0378">Hydrolase</keyword>
<proteinExistence type="predicted"/>
<organism evidence="3 4">
    <name type="scientific">Pseudonocardia sulfidoxydans NBRC 16205</name>
    <dbReference type="NCBI Taxonomy" id="1223511"/>
    <lineage>
        <taxon>Bacteria</taxon>
        <taxon>Bacillati</taxon>
        <taxon>Actinomycetota</taxon>
        <taxon>Actinomycetes</taxon>
        <taxon>Pseudonocardiales</taxon>
        <taxon>Pseudonocardiaceae</taxon>
        <taxon>Pseudonocardia</taxon>
    </lineage>
</organism>
<evidence type="ECO:0000313" key="4">
    <source>
        <dbReference type="Proteomes" id="UP000321685"/>
    </source>
</evidence>